<dbReference type="Proteomes" id="UP001138540">
    <property type="component" value="Unassembled WGS sequence"/>
</dbReference>
<comment type="subcellular location">
    <subcellularLocation>
        <location evidence="1 8">Cell outer membrane</location>
        <topology evidence="1 8">Multi-pass membrane protein</topology>
    </subcellularLocation>
</comment>
<dbReference type="Pfam" id="PF00593">
    <property type="entry name" value="TonB_dep_Rec_b-barrel"/>
    <property type="match status" value="1"/>
</dbReference>
<comment type="similarity">
    <text evidence="8 9">Belongs to the TonB-dependent receptor family.</text>
</comment>
<dbReference type="InterPro" id="IPR039426">
    <property type="entry name" value="TonB-dep_rcpt-like"/>
</dbReference>
<dbReference type="InterPro" id="IPR037066">
    <property type="entry name" value="Plug_dom_sf"/>
</dbReference>
<evidence type="ECO:0000256" key="1">
    <source>
        <dbReference type="ARBA" id="ARBA00004571"/>
    </source>
</evidence>
<evidence type="ECO:0000259" key="12">
    <source>
        <dbReference type="Pfam" id="PF07715"/>
    </source>
</evidence>
<keyword evidence="6 8" id="KW-0472">Membrane</keyword>
<dbReference type="EMBL" id="JACHKA010000001">
    <property type="protein sequence ID" value="MBB5984764.1"/>
    <property type="molecule type" value="Genomic_DNA"/>
</dbReference>
<evidence type="ECO:0000313" key="13">
    <source>
        <dbReference type="EMBL" id="MBB5984764.1"/>
    </source>
</evidence>
<dbReference type="InterPro" id="IPR000531">
    <property type="entry name" value="Beta-barrel_TonB"/>
</dbReference>
<keyword evidence="7 8" id="KW-0998">Cell outer membrane</keyword>
<protein>
    <submittedName>
        <fullName evidence="13">Outer membrane receptor protein involved in Fe transport</fullName>
    </submittedName>
</protein>
<keyword evidence="2 8" id="KW-0813">Transport</keyword>
<evidence type="ECO:0000256" key="5">
    <source>
        <dbReference type="ARBA" id="ARBA00023077"/>
    </source>
</evidence>
<evidence type="ECO:0000259" key="11">
    <source>
        <dbReference type="Pfam" id="PF00593"/>
    </source>
</evidence>
<evidence type="ECO:0000256" key="7">
    <source>
        <dbReference type="ARBA" id="ARBA00023237"/>
    </source>
</evidence>
<name>A0ABR6NBY7_9SPHN</name>
<gene>
    <name evidence="13" type="ORF">HNP60_000738</name>
</gene>
<evidence type="ECO:0000256" key="2">
    <source>
        <dbReference type="ARBA" id="ARBA00022448"/>
    </source>
</evidence>
<dbReference type="InterPro" id="IPR012910">
    <property type="entry name" value="Plug_dom"/>
</dbReference>
<sequence length="965" mass="103326">MARGTYLLASVAACGVLAFVSPAHAQQAAQEMTAQQAQDIIVTGSRVARSGFDAPTPTLVMTAETIAERGATNIGDFLNEVPSFRPSVTNQTNTQSSNLSGATFADLRALGNIRTLVLVDNRRHVPTSPTGQVDLNLIPTVLIERVDVVTGGASAVYGSDAISGVVNVIVNKTFEGFRGDLSLGLSEEGDNFERRVGLAWGTSFADGRGHFVIGGEYVKSDGIDSFEERAWSRRYDESVSFAANRPAGTPSRMFASGVRFINSLFGGVILGNNADENPANGADVLRGIYFPDPGVVGSFTYGENSGGSSYNMSSSVGTPPRAGHTLVLPIDRHVVMGHMDYELSDSIGFFAEGSYGRSGSDYSGPMPRDTAVSGARAVIIQRDNAFLPAEVASIMDANNIRSFVLGRSNPDFSSTRIVNFNSTYRLAAGLKGDLGNSWGWDAYVQYGENKLDSQIRNMRIQQNFMWAFDAIRLPNGQIVCRNETARAQGCVPLNLFGLGAMSPESVDYVNGTQFQSITTTQTVAAVNLQGQPFSTWAGPVAFAIGGEYRRDSAQSIVDSLAEAGAYNFSNPAPYSGAFVTKEGYVEVLVPLARDMPFLRSLDVNGAVRYTDYETSGGVTTWKLGATWEPLDGLRFRTTRSRDIRAPNSAELFSVTSTQSTLRNPFNGVSRSYTVAFAPSATLAPEKANTFTIGAVVSPPFLPGLSASVDYYNIDIGGAIASFPAQQILDNCYAEIQAGSPGSFCNNVELSGSGAATEIDSVTVQLLNLASLKTRGVDFELSYRFNMGPGRVTTRLFGTYVAELTSDDGLGVAPSYNAAGIIQTRGSVIDRAGQLGGFTSGLNTGATSVPHWQLNASLNYETSKWGTSLTARWIDGGIVDATLVQPGDPDYNPASPISVADMNVNSRLYLYWSGNVTLMERDGKRVQLYAVINNLLDKDPPFPNTQLAGFYDRIGRAYKVGVRFGF</sequence>
<keyword evidence="3 8" id="KW-1134">Transmembrane beta strand</keyword>
<proteinExistence type="inferred from homology"/>
<feature type="domain" description="TonB-dependent receptor-like beta-barrel" evidence="11">
    <location>
        <begin position="411"/>
        <end position="934"/>
    </location>
</feature>
<dbReference type="Pfam" id="PF07715">
    <property type="entry name" value="Plug"/>
    <property type="match status" value="1"/>
</dbReference>
<reference evidence="13 14" key="1">
    <citation type="submission" date="2020-08" db="EMBL/GenBank/DDBJ databases">
        <title>Exploring microbial biodiversity for novel pathways involved in the catabolism of aromatic compounds derived from lignin.</title>
        <authorList>
            <person name="Elkins J."/>
        </authorList>
    </citation>
    <scope>NUCLEOTIDE SEQUENCE [LARGE SCALE GENOMIC DNA]</scope>
    <source>
        <strain evidence="13 14">B1D3A</strain>
    </source>
</reference>
<accession>A0ABR6NBY7</accession>
<dbReference type="SUPFAM" id="SSF56935">
    <property type="entry name" value="Porins"/>
    <property type="match status" value="1"/>
</dbReference>
<comment type="caution">
    <text evidence="13">The sequence shown here is derived from an EMBL/GenBank/DDBJ whole genome shotgun (WGS) entry which is preliminary data.</text>
</comment>
<dbReference type="InterPro" id="IPR036942">
    <property type="entry name" value="Beta-barrel_TonB_sf"/>
</dbReference>
<feature type="chain" id="PRO_5045440095" evidence="10">
    <location>
        <begin position="26"/>
        <end position="965"/>
    </location>
</feature>
<dbReference type="PANTHER" id="PTHR47234">
    <property type="match status" value="1"/>
</dbReference>
<evidence type="ECO:0000313" key="14">
    <source>
        <dbReference type="Proteomes" id="UP001138540"/>
    </source>
</evidence>
<keyword evidence="13" id="KW-0675">Receptor</keyword>
<dbReference type="Gene3D" id="2.170.130.10">
    <property type="entry name" value="TonB-dependent receptor, plug domain"/>
    <property type="match status" value="1"/>
</dbReference>
<dbReference type="PROSITE" id="PS52016">
    <property type="entry name" value="TONB_DEPENDENT_REC_3"/>
    <property type="match status" value="1"/>
</dbReference>
<keyword evidence="14" id="KW-1185">Reference proteome</keyword>
<keyword evidence="10" id="KW-0732">Signal</keyword>
<organism evidence="13 14">
    <name type="scientific">Sphingobium lignivorans</name>
    <dbReference type="NCBI Taxonomy" id="2735886"/>
    <lineage>
        <taxon>Bacteria</taxon>
        <taxon>Pseudomonadati</taxon>
        <taxon>Pseudomonadota</taxon>
        <taxon>Alphaproteobacteria</taxon>
        <taxon>Sphingomonadales</taxon>
        <taxon>Sphingomonadaceae</taxon>
        <taxon>Sphingobium</taxon>
    </lineage>
</organism>
<dbReference type="RefSeq" id="WP_184050721.1">
    <property type="nucleotide sequence ID" value="NZ_JACHKA010000001.1"/>
</dbReference>
<feature type="domain" description="TonB-dependent receptor plug" evidence="12">
    <location>
        <begin position="53"/>
        <end position="165"/>
    </location>
</feature>
<evidence type="ECO:0000256" key="6">
    <source>
        <dbReference type="ARBA" id="ARBA00023136"/>
    </source>
</evidence>
<feature type="signal peptide" evidence="10">
    <location>
        <begin position="1"/>
        <end position="25"/>
    </location>
</feature>
<keyword evidence="4 8" id="KW-0812">Transmembrane</keyword>
<dbReference type="Gene3D" id="2.40.170.20">
    <property type="entry name" value="TonB-dependent receptor, beta-barrel domain"/>
    <property type="match status" value="1"/>
</dbReference>
<evidence type="ECO:0000256" key="10">
    <source>
        <dbReference type="SAM" id="SignalP"/>
    </source>
</evidence>
<evidence type="ECO:0000256" key="4">
    <source>
        <dbReference type="ARBA" id="ARBA00022692"/>
    </source>
</evidence>
<evidence type="ECO:0000256" key="9">
    <source>
        <dbReference type="RuleBase" id="RU003357"/>
    </source>
</evidence>
<keyword evidence="5 9" id="KW-0798">TonB box</keyword>
<dbReference type="PANTHER" id="PTHR47234:SF3">
    <property type="entry name" value="SECRETIN_TONB SHORT N-TERMINAL DOMAIN-CONTAINING PROTEIN"/>
    <property type="match status" value="1"/>
</dbReference>
<evidence type="ECO:0000256" key="8">
    <source>
        <dbReference type="PROSITE-ProRule" id="PRU01360"/>
    </source>
</evidence>
<evidence type="ECO:0000256" key="3">
    <source>
        <dbReference type="ARBA" id="ARBA00022452"/>
    </source>
</evidence>